<dbReference type="InterPro" id="IPR000504">
    <property type="entry name" value="RRM_dom"/>
</dbReference>
<evidence type="ECO:0000256" key="6">
    <source>
        <dbReference type="SAM" id="MobiDB-lite"/>
    </source>
</evidence>
<dbReference type="InterPro" id="IPR012677">
    <property type="entry name" value="Nucleotide-bd_a/b_plait_sf"/>
</dbReference>
<sequence length="754" mass="81441">MATLNDLDPLLASLNQLKPPGASKAKISSITNLCINNIQAESSIVQSLYRAFKKAPPTHKLGALYVIDSIVRQWIDLAKKNGQDLQVEGRGEPGTYPAAIKRVTELLPALFDDISKGIPEDQRPKLENVITIWERGNTFPKKLLSDFKLRLSGQGIQNGKVEENGFSNAIQLGKFKAPVQTRPTHTPVGAPAQWLWNEGLIPANAQDAAGAAPPASNGFGGTQHTQPAPPPTQAAPAPTQDVRSILASLASIAPPPPKPQVPTPQVQAAPQPHGLPSNLPPEIAALLAGQQSQHNGVQQPLQPPFVPAQQYSAPPSAGPPQQPVFQPPPTYQGFQPQPPPSIPPQYNAPVPPPQQAPQALDPLAPLRHILPANILGDQAKLMQALTLLQELQKDGVPMEQWGPVIQAFSSQHQPPAAQPQDRFNERYADANRGRDNRDRSRSPDRSGGRRRASPVYGTYEEMQSRGQQDDDRGRGGRSKYRQRSPVRSPAPGFGNDSPDPGMAMNGNPMQPKFIGLDNTLPPNNIKVLSRTLFVGGASGTQAEIETLFTRFGKVQTCIANRDKRHAFVKMTTRQYALVAKQGMEHLQAMNDREVMNIARQTKWGVGFGPRECCDYGKGESIIPINKLTDADNKWLLTAEFGGTGGKALEGGMVLEEPDIEIGAGVSSKAMSKRVVPDGGPHAGKRDSKKQRHRYGGGARDDAVAGYPQMDGSAMARPQQQMESYGYARPVNPEPVAVATPPAVPGFGFNFMPPR</sequence>
<dbReference type="GO" id="GO:0005634">
    <property type="term" value="C:nucleus"/>
    <property type="evidence" value="ECO:0007669"/>
    <property type="project" value="UniProtKB-SubCell"/>
</dbReference>
<dbReference type="InterPro" id="IPR006569">
    <property type="entry name" value="CID_dom"/>
</dbReference>
<dbReference type="GO" id="GO:0010629">
    <property type="term" value="P:negative regulation of gene expression"/>
    <property type="evidence" value="ECO:0007669"/>
    <property type="project" value="UniProtKB-ARBA"/>
</dbReference>
<feature type="compositionally biased region" description="Low complexity" evidence="6">
    <location>
        <begin position="263"/>
        <end position="272"/>
    </location>
</feature>
<keyword evidence="2" id="KW-0597">Phosphoprotein</keyword>
<dbReference type="Gene3D" id="1.25.40.90">
    <property type="match status" value="1"/>
</dbReference>
<dbReference type="Gene3D" id="3.30.70.330">
    <property type="match status" value="1"/>
</dbReference>
<dbReference type="EMBL" id="MU003823">
    <property type="protein sequence ID" value="KAF2718572.1"/>
    <property type="molecule type" value="Genomic_DNA"/>
</dbReference>
<evidence type="ECO:0008006" key="11">
    <source>
        <dbReference type="Google" id="ProtNLM"/>
    </source>
</evidence>
<dbReference type="Proteomes" id="UP000799441">
    <property type="component" value="Unassembled WGS sequence"/>
</dbReference>
<dbReference type="GO" id="GO:0031126">
    <property type="term" value="P:sno(s)RNA 3'-end processing"/>
    <property type="evidence" value="ECO:0007669"/>
    <property type="project" value="UniProtKB-ARBA"/>
</dbReference>
<feature type="compositionally biased region" description="Pro residues" evidence="6">
    <location>
        <begin position="253"/>
        <end position="262"/>
    </location>
</feature>
<reference evidence="9" key="1">
    <citation type="journal article" date="2020" name="Stud. Mycol.">
        <title>101 Dothideomycetes genomes: a test case for predicting lifestyles and emergence of pathogens.</title>
        <authorList>
            <person name="Haridas S."/>
            <person name="Albert R."/>
            <person name="Binder M."/>
            <person name="Bloem J."/>
            <person name="Labutti K."/>
            <person name="Salamov A."/>
            <person name="Andreopoulos B."/>
            <person name="Baker S."/>
            <person name="Barry K."/>
            <person name="Bills G."/>
            <person name="Bluhm B."/>
            <person name="Cannon C."/>
            <person name="Castanera R."/>
            <person name="Culley D."/>
            <person name="Daum C."/>
            <person name="Ezra D."/>
            <person name="Gonzalez J."/>
            <person name="Henrissat B."/>
            <person name="Kuo A."/>
            <person name="Liang C."/>
            <person name="Lipzen A."/>
            <person name="Lutzoni F."/>
            <person name="Magnuson J."/>
            <person name="Mondo S."/>
            <person name="Nolan M."/>
            <person name="Ohm R."/>
            <person name="Pangilinan J."/>
            <person name="Park H.-J."/>
            <person name="Ramirez L."/>
            <person name="Alfaro M."/>
            <person name="Sun H."/>
            <person name="Tritt A."/>
            <person name="Yoshinaga Y."/>
            <person name="Zwiers L.-H."/>
            <person name="Turgeon B."/>
            <person name="Goodwin S."/>
            <person name="Spatafora J."/>
            <person name="Crous P."/>
            <person name="Grigoriev I."/>
        </authorList>
    </citation>
    <scope>NUCLEOTIDE SEQUENCE</scope>
    <source>
        <strain evidence="9">CBS 116435</strain>
    </source>
</reference>
<feature type="domain" description="CID" evidence="8">
    <location>
        <begin position="1"/>
        <end position="155"/>
    </location>
</feature>
<feature type="region of interest" description="Disordered" evidence="6">
    <location>
        <begin position="427"/>
        <end position="517"/>
    </location>
</feature>
<evidence type="ECO:0000256" key="5">
    <source>
        <dbReference type="PROSITE-ProRule" id="PRU00176"/>
    </source>
</evidence>
<evidence type="ECO:0000259" key="7">
    <source>
        <dbReference type="PROSITE" id="PS50102"/>
    </source>
</evidence>
<dbReference type="AlphaFoldDB" id="A0A9P4UK16"/>
<proteinExistence type="predicted"/>
<protein>
    <recommendedName>
        <fullName evidence="11">Rpb7-binding protein seb1</fullName>
    </recommendedName>
</protein>
<dbReference type="CDD" id="cd16984">
    <property type="entry name" value="CID_Nrd1_like"/>
    <property type="match status" value="1"/>
</dbReference>
<keyword evidence="10" id="KW-1185">Reference proteome</keyword>
<evidence type="ECO:0000259" key="8">
    <source>
        <dbReference type="PROSITE" id="PS51391"/>
    </source>
</evidence>
<dbReference type="PROSITE" id="PS51391">
    <property type="entry name" value="CID"/>
    <property type="match status" value="1"/>
</dbReference>
<dbReference type="GO" id="GO:0006369">
    <property type="term" value="P:termination of RNA polymerase II transcription"/>
    <property type="evidence" value="ECO:0007669"/>
    <property type="project" value="UniProtKB-ARBA"/>
</dbReference>
<organism evidence="9 10">
    <name type="scientific">Polychaeton citri CBS 116435</name>
    <dbReference type="NCBI Taxonomy" id="1314669"/>
    <lineage>
        <taxon>Eukaryota</taxon>
        <taxon>Fungi</taxon>
        <taxon>Dikarya</taxon>
        <taxon>Ascomycota</taxon>
        <taxon>Pezizomycotina</taxon>
        <taxon>Dothideomycetes</taxon>
        <taxon>Dothideomycetidae</taxon>
        <taxon>Capnodiales</taxon>
        <taxon>Capnodiaceae</taxon>
        <taxon>Polychaeton</taxon>
    </lineage>
</organism>
<dbReference type="InterPro" id="IPR035979">
    <property type="entry name" value="RBD_domain_sf"/>
</dbReference>
<evidence type="ECO:0000313" key="10">
    <source>
        <dbReference type="Proteomes" id="UP000799441"/>
    </source>
</evidence>
<dbReference type="OrthoDB" id="79367at2759"/>
<evidence type="ECO:0000256" key="1">
    <source>
        <dbReference type="ARBA" id="ARBA00004123"/>
    </source>
</evidence>
<evidence type="ECO:0000256" key="2">
    <source>
        <dbReference type="ARBA" id="ARBA00022553"/>
    </source>
</evidence>
<feature type="region of interest" description="Disordered" evidence="6">
    <location>
        <begin position="207"/>
        <end position="359"/>
    </location>
</feature>
<feature type="compositionally biased region" description="Basic residues" evidence="6">
    <location>
        <begin position="475"/>
        <end position="484"/>
    </location>
</feature>
<dbReference type="SUPFAM" id="SSF54928">
    <property type="entry name" value="RNA-binding domain, RBD"/>
    <property type="match status" value="1"/>
</dbReference>
<keyword evidence="4" id="KW-0539">Nucleus</keyword>
<comment type="subcellular location">
    <subcellularLocation>
        <location evidence="1">Nucleus</location>
    </subcellularLocation>
</comment>
<accession>A0A9P4UK16</accession>
<dbReference type="SUPFAM" id="SSF48464">
    <property type="entry name" value="ENTH/VHS domain"/>
    <property type="match status" value="1"/>
</dbReference>
<dbReference type="InterPro" id="IPR008942">
    <property type="entry name" value="ENTH_VHS"/>
</dbReference>
<feature type="region of interest" description="Disordered" evidence="6">
    <location>
        <begin position="665"/>
        <end position="720"/>
    </location>
</feature>
<dbReference type="GO" id="GO:0031124">
    <property type="term" value="P:mRNA 3'-end processing"/>
    <property type="evidence" value="ECO:0007669"/>
    <property type="project" value="UniProtKB-ARBA"/>
</dbReference>
<feature type="compositionally biased region" description="Polar residues" evidence="6">
    <location>
        <begin position="289"/>
        <end position="300"/>
    </location>
</feature>
<feature type="domain" description="RRM" evidence="7">
    <location>
        <begin position="530"/>
        <end position="602"/>
    </location>
</feature>
<dbReference type="Pfam" id="PF00076">
    <property type="entry name" value="RRM_1"/>
    <property type="match status" value="1"/>
</dbReference>
<dbReference type="Pfam" id="PF04818">
    <property type="entry name" value="CID"/>
    <property type="match status" value="1"/>
</dbReference>
<dbReference type="Pfam" id="PF21380">
    <property type="entry name" value="Nrd1-Seb1_dom2"/>
    <property type="match status" value="1"/>
</dbReference>
<dbReference type="FunFam" id="1.25.40.90:FF:000026">
    <property type="entry name" value="RNA binding protein Nrd1"/>
    <property type="match status" value="1"/>
</dbReference>
<gene>
    <name evidence="9" type="ORF">K431DRAFT_296842</name>
</gene>
<name>A0A9P4UK16_9PEZI</name>
<keyword evidence="3 5" id="KW-0694">RNA-binding</keyword>
<dbReference type="GO" id="GO:0032991">
    <property type="term" value="C:protein-containing complex"/>
    <property type="evidence" value="ECO:0007669"/>
    <property type="project" value="UniProtKB-ARBA"/>
</dbReference>
<evidence type="ECO:0000256" key="4">
    <source>
        <dbReference type="ARBA" id="ARBA00023242"/>
    </source>
</evidence>
<feature type="compositionally biased region" description="Pro residues" evidence="6">
    <location>
        <begin position="316"/>
        <end position="343"/>
    </location>
</feature>
<dbReference type="FunFam" id="3.30.70.330:FF:000397">
    <property type="entry name" value="RNA binding protein Nrd1"/>
    <property type="match status" value="1"/>
</dbReference>
<dbReference type="GO" id="GO:0003723">
    <property type="term" value="F:RNA binding"/>
    <property type="evidence" value="ECO:0007669"/>
    <property type="project" value="UniProtKB-UniRule"/>
</dbReference>
<dbReference type="InterPro" id="IPR048892">
    <property type="entry name" value="Nrd1_Seb1_dom2"/>
</dbReference>
<evidence type="ECO:0000256" key="3">
    <source>
        <dbReference type="ARBA" id="ARBA00022884"/>
    </source>
</evidence>
<evidence type="ECO:0000313" key="9">
    <source>
        <dbReference type="EMBL" id="KAF2718572.1"/>
    </source>
</evidence>
<feature type="compositionally biased region" description="Basic and acidic residues" evidence="6">
    <location>
        <begin position="427"/>
        <end position="447"/>
    </location>
</feature>
<comment type="caution">
    <text evidence="9">The sequence shown here is derived from an EMBL/GenBank/DDBJ whole genome shotgun (WGS) entry which is preliminary data.</text>
</comment>
<dbReference type="SMART" id="SM00582">
    <property type="entry name" value="RPR"/>
    <property type="match status" value="1"/>
</dbReference>
<dbReference type="PROSITE" id="PS50102">
    <property type="entry name" value="RRM"/>
    <property type="match status" value="1"/>
</dbReference>